<dbReference type="SUPFAM" id="SSF48264">
    <property type="entry name" value="Cytochrome P450"/>
    <property type="match status" value="1"/>
</dbReference>
<evidence type="ECO:0000313" key="9">
    <source>
        <dbReference type="Proteomes" id="UP001142393"/>
    </source>
</evidence>
<keyword evidence="9" id="KW-1185">Reference proteome</keyword>
<evidence type="ECO:0000256" key="4">
    <source>
        <dbReference type="ARBA" id="ARBA00022723"/>
    </source>
</evidence>
<dbReference type="GO" id="GO:0004497">
    <property type="term" value="F:monooxygenase activity"/>
    <property type="evidence" value="ECO:0007669"/>
    <property type="project" value="InterPro"/>
</dbReference>
<evidence type="ECO:0000256" key="7">
    <source>
        <dbReference type="PIRSR" id="PIRSR602403-1"/>
    </source>
</evidence>
<proteinExistence type="inferred from homology"/>
<evidence type="ECO:0000313" key="8">
    <source>
        <dbReference type="EMBL" id="KAJ3743639.1"/>
    </source>
</evidence>
<dbReference type="Pfam" id="PF00067">
    <property type="entry name" value="p450"/>
    <property type="match status" value="1"/>
</dbReference>
<gene>
    <name evidence="8" type="ORF">DFH05DRAFT_1400188</name>
</gene>
<keyword evidence="4 7" id="KW-0479">Metal-binding</keyword>
<feature type="binding site" description="axial binding residue" evidence="7">
    <location>
        <position position="157"/>
    </location>
    <ligand>
        <name>heme</name>
        <dbReference type="ChEBI" id="CHEBI:30413"/>
    </ligand>
    <ligandPart>
        <name>Fe</name>
        <dbReference type="ChEBI" id="CHEBI:18248"/>
    </ligandPart>
</feature>
<keyword evidence="6 7" id="KW-0408">Iron</keyword>
<dbReference type="GO" id="GO:0005506">
    <property type="term" value="F:iron ion binding"/>
    <property type="evidence" value="ECO:0007669"/>
    <property type="project" value="InterPro"/>
</dbReference>
<comment type="pathway">
    <text evidence="2">Secondary metabolite biosynthesis.</text>
</comment>
<name>A0A9W8NZ44_9AGAR</name>
<comment type="caution">
    <text evidence="8">The sequence shown here is derived from an EMBL/GenBank/DDBJ whole genome shotgun (WGS) entry which is preliminary data.</text>
</comment>
<feature type="non-terminal residue" evidence="8">
    <location>
        <position position="1"/>
    </location>
</feature>
<evidence type="ECO:0000256" key="2">
    <source>
        <dbReference type="ARBA" id="ARBA00005179"/>
    </source>
</evidence>
<dbReference type="EMBL" id="JANVFU010000008">
    <property type="protein sequence ID" value="KAJ3743639.1"/>
    <property type="molecule type" value="Genomic_DNA"/>
</dbReference>
<dbReference type="PANTHER" id="PTHR24305:SF157">
    <property type="entry name" value="N-ACETYLTRYPTOPHAN 6-HYDROXYLASE IVOC-RELATED"/>
    <property type="match status" value="1"/>
</dbReference>
<comment type="similarity">
    <text evidence="3">Belongs to the cytochrome P450 family.</text>
</comment>
<dbReference type="GO" id="GO:0020037">
    <property type="term" value="F:heme binding"/>
    <property type="evidence" value="ECO:0007669"/>
    <property type="project" value="InterPro"/>
</dbReference>
<comment type="cofactor">
    <cofactor evidence="1 7">
        <name>heme</name>
        <dbReference type="ChEBI" id="CHEBI:30413"/>
    </cofactor>
</comment>
<dbReference type="PANTHER" id="PTHR24305">
    <property type="entry name" value="CYTOCHROME P450"/>
    <property type="match status" value="1"/>
</dbReference>
<organism evidence="8 9">
    <name type="scientific">Lentinula detonsa</name>
    <dbReference type="NCBI Taxonomy" id="2804962"/>
    <lineage>
        <taxon>Eukaryota</taxon>
        <taxon>Fungi</taxon>
        <taxon>Dikarya</taxon>
        <taxon>Basidiomycota</taxon>
        <taxon>Agaricomycotina</taxon>
        <taxon>Agaricomycetes</taxon>
        <taxon>Agaricomycetidae</taxon>
        <taxon>Agaricales</taxon>
        <taxon>Marasmiineae</taxon>
        <taxon>Omphalotaceae</taxon>
        <taxon>Lentinula</taxon>
    </lineage>
</organism>
<dbReference type="InterPro" id="IPR050121">
    <property type="entry name" value="Cytochrome_P450_monoxygenase"/>
</dbReference>
<dbReference type="Gene3D" id="1.10.630.10">
    <property type="entry name" value="Cytochrome P450"/>
    <property type="match status" value="1"/>
</dbReference>
<evidence type="ECO:0000256" key="3">
    <source>
        <dbReference type="ARBA" id="ARBA00010617"/>
    </source>
</evidence>
<evidence type="ECO:0000256" key="5">
    <source>
        <dbReference type="ARBA" id="ARBA00023002"/>
    </source>
</evidence>
<dbReference type="Proteomes" id="UP001142393">
    <property type="component" value="Unassembled WGS sequence"/>
</dbReference>
<protein>
    <submittedName>
        <fullName evidence="8">Cytochrome P450</fullName>
    </submittedName>
</protein>
<dbReference type="InterPro" id="IPR036396">
    <property type="entry name" value="Cyt_P450_sf"/>
</dbReference>
<evidence type="ECO:0000256" key="6">
    <source>
        <dbReference type="ARBA" id="ARBA00023004"/>
    </source>
</evidence>
<dbReference type="InterPro" id="IPR001128">
    <property type="entry name" value="Cyt_P450"/>
</dbReference>
<dbReference type="PRINTS" id="PR00465">
    <property type="entry name" value="EP450IV"/>
</dbReference>
<keyword evidence="7" id="KW-0349">Heme</keyword>
<dbReference type="GO" id="GO:0016705">
    <property type="term" value="F:oxidoreductase activity, acting on paired donors, with incorporation or reduction of molecular oxygen"/>
    <property type="evidence" value="ECO:0007669"/>
    <property type="project" value="InterPro"/>
</dbReference>
<dbReference type="AlphaFoldDB" id="A0A9W8NZ44"/>
<keyword evidence="5" id="KW-0560">Oxidoreductase</keyword>
<reference evidence="8 9" key="1">
    <citation type="journal article" date="2023" name="Proc. Natl. Acad. Sci. U.S.A.">
        <title>A global phylogenomic analysis of the shiitake genus Lentinula.</title>
        <authorList>
            <person name="Sierra-Patev S."/>
            <person name="Min B."/>
            <person name="Naranjo-Ortiz M."/>
            <person name="Looney B."/>
            <person name="Konkel Z."/>
            <person name="Slot J.C."/>
            <person name="Sakamoto Y."/>
            <person name="Steenwyk J.L."/>
            <person name="Rokas A."/>
            <person name="Carro J."/>
            <person name="Camarero S."/>
            <person name="Ferreira P."/>
            <person name="Molpeceres G."/>
            <person name="Ruiz-Duenas F.J."/>
            <person name="Serrano A."/>
            <person name="Henrissat B."/>
            <person name="Drula E."/>
            <person name="Hughes K.W."/>
            <person name="Mata J.L."/>
            <person name="Ishikawa N.K."/>
            <person name="Vargas-Isla R."/>
            <person name="Ushijima S."/>
            <person name="Smith C.A."/>
            <person name="Donoghue J."/>
            <person name="Ahrendt S."/>
            <person name="Andreopoulos W."/>
            <person name="He G."/>
            <person name="LaButti K."/>
            <person name="Lipzen A."/>
            <person name="Ng V."/>
            <person name="Riley R."/>
            <person name="Sandor L."/>
            <person name="Barry K."/>
            <person name="Martinez A.T."/>
            <person name="Xiao Y."/>
            <person name="Gibbons J.G."/>
            <person name="Terashima K."/>
            <person name="Grigoriev I.V."/>
            <person name="Hibbett D."/>
        </authorList>
    </citation>
    <scope>NUCLEOTIDE SEQUENCE [LARGE SCALE GENOMIC DNA]</scope>
    <source>
        <strain evidence="8 9">TFB7810</strain>
    </source>
</reference>
<accession>A0A9W8NZ44</accession>
<dbReference type="InterPro" id="IPR002403">
    <property type="entry name" value="Cyt_P450_E_grp-IV"/>
</dbReference>
<evidence type="ECO:0000256" key="1">
    <source>
        <dbReference type="ARBA" id="ARBA00001971"/>
    </source>
</evidence>
<sequence length="161" mass="17976">DRLVGEGFNSRFSGTDTSANTCMLKRYLTKHGRILSGDIAFEDMEKLPYLTAAIKESFRLSHRTVSPLRRVVGPGDATVITGGNIPAGVNIFLFLSSTFVHLNPEFCLEPTSFYPERWLKSSVRSRDTEEKDIPSARAADINADKYLVRFSRGLRSCIAIQ</sequence>